<accession>A9UT18</accession>
<feature type="domain" description="Co-chaperone HscB C-terminal oligomerisation" evidence="4">
    <location>
        <begin position="177"/>
        <end position="245"/>
    </location>
</feature>
<keyword evidence="2" id="KW-0143">Chaperone</keyword>
<dbReference type="GO" id="GO:0001671">
    <property type="term" value="F:ATPase activator activity"/>
    <property type="evidence" value="ECO:0007669"/>
    <property type="project" value="InterPro"/>
</dbReference>
<comment type="similarity">
    <text evidence="1">Belongs to the HscB family.</text>
</comment>
<feature type="region of interest" description="Disordered" evidence="3">
    <location>
        <begin position="58"/>
        <end position="83"/>
    </location>
</feature>
<dbReference type="PANTHER" id="PTHR14021">
    <property type="entry name" value="IRON-SULFUR CLUSTER CO-CHAPERONE PROTEIN HSCB"/>
    <property type="match status" value="1"/>
</dbReference>
<dbReference type="STRING" id="81824.A9UT18"/>
<gene>
    <name evidence="5" type="ORF">MONBRDRAFT_23322</name>
</gene>
<dbReference type="RefSeq" id="XP_001743588.1">
    <property type="nucleotide sequence ID" value="XM_001743536.1"/>
</dbReference>
<dbReference type="GO" id="GO:0044571">
    <property type="term" value="P:[2Fe-2S] cluster assembly"/>
    <property type="evidence" value="ECO:0000318"/>
    <property type="project" value="GO_Central"/>
</dbReference>
<dbReference type="NCBIfam" id="TIGR00714">
    <property type="entry name" value="hscB"/>
    <property type="match status" value="1"/>
</dbReference>
<dbReference type="GeneID" id="5889217"/>
<evidence type="ECO:0000313" key="6">
    <source>
        <dbReference type="Proteomes" id="UP000001357"/>
    </source>
</evidence>
<evidence type="ECO:0000313" key="5">
    <source>
        <dbReference type="EMBL" id="EDQ91166.1"/>
    </source>
</evidence>
<dbReference type="KEGG" id="mbr:MONBRDRAFT_23322"/>
<dbReference type="FunCoup" id="A9UT18">
    <property type="interactions" value="1119"/>
</dbReference>
<organism evidence="5 6">
    <name type="scientific">Monosiga brevicollis</name>
    <name type="common">Choanoflagellate</name>
    <dbReference type="NCBI Taxonomy" id="81824"/>
    <lineage>
        <taxon>Eukaryota</taxon>
        <taxon>Choanoflagellata</taxon>
        <taxon>Craspedida</taxon>
        <taxon>Salpingoecidae</taxon>
        <taxon>Monosiga</taxon>
    </lineage>
</organism>
<dbReference type="InterPro" id="IPR036386">
    <property type="entry name" value="HscB_C_sf"/>
</dbReference>
<dbReference type="SUPFAM" id="SSF47144">
    <property type="entry name" value="HSC20 (HSCB), C-terminal oligomerisation domain"/>
    <property type="match status" value="1"/>
</dbReference>
<feature type="compositionally biased region" description="Polar residues" evidence="3">
    <location>
        <begin position="284"/>
        <end position="300"/>
    </location>
</feature>
<sequence>MATSKALGLQRVCAQRFLALAARRVTPAVATAASTSLVFQLRSSSQHSGALRDFLQTLETPSNPDTDPFAPGRSATQSPAAPVPSVFDPFAELDLPAQFHLEPSDVQRRQRELLRAHHPDRFGHDQRAMETAIARTAAINRAGTVLLDPIERALALLRLAGHGIAEDTPATEINSSAEFLMEMMERHEVRETGTDEQRQQLASQVEEECAAIEADLEQAFATADYATARDGTLRLKYLINFLNSVQESTKWLGRQKLPINSAKDDARQQNQTCAPQTFTVSLAQPTQDGSKPQHPSVTQSHESKLTEHQTKKKKLIVGHGSSPQGSHDSADGDDRAPQALAHALDMKKTPHPHRM</sequence>
<evidence type="ECO:0000259" key="4">
    <source>
        <dbReference type="Pfam" id="PF07743"/>
    </source>
</evidence>
<dbReference type="PANTHER" id="PTHR14021:SF15">
    <property type="entry name" value="IRON-SULFUR CLUSTER CO-CHAPERONE PROTEIN HSCB"/>
    <property type="match status" value="1"/>
</dbReference>
<feature type="region of interest" description="Disordered" evidence="3">
    <location>
        <begin position="284"/>
        <end position="355"/>
    </location>
</feature>
<dbReference type="Gene3D" id="1.10.287.110">
    <property type="entry name" value="DnaJ domain"/>
    <property type="match status" value="1"/>
</dbReference>
<dbReference type="InterPro" id="IPR004640">
    <property type="entry name" value="HscB"/>
</dbReference>
<evidence type="ECO:0000256" key="1">
    <source>
        <dbReference type="ARBA" id="ARBA00010476"/>
    </source>
</evidence>
<evidence type="ECO:0000256" key="3">
    <source>
        <dbReference type="SAM" id="MobiDB-lite"/>
    </source>
</evidence>
<dbReference type="Proteomes" id="UP000001357">
    <property type="component" value="Unassembled WGS sequence"/>
</dbReference>
<dbReference type="GO" id="GO:0005739">
    <property type="term" value="C:mitochondrion"/>
    <property type="evidence" value="ECO:0000318"/>
    <property type="project" value="GO_Central"/>
</dbReference>
<dbReference type="Gene3D" id="1.20.1280.20">
    <property type="entry name" value="HscB, C-terminal domain"/>
    <property type="match status" value="1"/>
</dbReference>
<dbReference type="EMBL" id="CH991545">
    <property type="protein sequence ID" value="EDQ91166.1"/>
    <property type="molecule type" value="Genomic_DNA"/>
</dbReference>
<proteinExistence type="inferred from homology"/>
<dbReference type="AlphaFoldDB" id="A9UT18"/>
<dbReference type="Pfam" id="PF07743">
    <property type="entry name" value="HSCB_C"/>
    <property type="match status" value="1"/>
</dbReference>
<dbReference type="GO" id="GO:0051259">
    <property type="term" value="P:protein complex oligomerization"/>
    <property type="evidence" value="ECO:0007669"/>
    <property type="project" value="InterPro"/>
</dbReference>
<dbReference type="InterPro" id="IPR009073">
    <property type="entry name" value="HscB_oligo_C"/>
</dbReference>
<evidence type="ECO:0000256" key="2">
    <source>
        <dbReference type="ARBA" id="ARBA00023186"/>
    </source>
</evidence>
<protein>
    <recommendedName>
        <fullName evidence="4">Co-chaperone HscB C-terminal oligomerisation domain-containing protein</fullName>
    </recommendedName>
</protein>
<dbReference type="GO" id="GO:0051087">
    <property type="term" value="F:protein-folding chaperone binding"/>
    <property type="evidence" value="ECO:0007669"/>
    <property type="project" value="InterPro"/>
</dbReference>
<dbReference type="SUPFAM" id="SSF46565">
    <property type="entry name" value="Chaperone J-domain"/>
    <property type="match status" value="1"/>
</dbReference>
<keyword evidence="6" id="KW-1185">Reference proteome</keyword>
<name>A9UT18_MONBE</name>
<reference evidence="5 6" key="1">
    <citation type="journal article" date="2008" name="Nature">
        <title>The genome of the choanoflagellate Monosiga brevicollis and the origin of metazoans.</title>
        <authorList>
            <consortium name="JGI Sequencing"/>
            <person name="King N."/>
            <person name="Westbrook M.J."/>
            <person name="Young S.L."/>
            <person name="Kuo A."/>
            <person name="Abedin M."/>
            <person name="Chapman J."/>
            <person name="Fairclough S."/>
            <person name="Hellsten U."/>
            <person name="Isogai Y."/>
            <person name="Letunic I."/>
            <person name="Marr M."/>
            <person name="Pincus D."/>
            <person name="Putnam N."/>
            <person name="Rokas A."/>
            <person name="Wright K.J."/>
            <person name="Zuzow R."/>
            <person name="Dirks W."/>
            <person name="Good M."/>
            <person name="Goodstein D."/>
            <person name="Lemons D."/>
            <person name="Li W."/>
            <person name="Lyons J.B."/>
            <person name="Morris A."/>
            <person name="Nichols S."/>
            <person name="Richter D.J."/>
            <person name="Salamov A."/>
            <person name="Bork P."/>
            <person name="Lim W.A."/>
            <person name="Manning G."/>
            <person name="Miller W.T."/>
            <person name="McGinnis W."/>
            <person name="Shapiro H."/>
            <person name="Tjian R."/>
            <person name="Grigoriev I.V."/>
            <person name="Rokhsar D."/>
        </authorList>
    </citation>
    <scope>NUCLEOTIDE SEQUENCE [LARGE SCALE GENOMIC DNA]</scope>
    <source>
        <strain evidence="6">MX1 / ATCC 50154</strain>
    </source>
</reference>
<dbReference type="InParanoid" id="A9UT18"/>
<dbReference type="InterPro" id="IPR036869">
    <property type="entry name" value="J_dom_sf"/>
</dbReference>